<feature type="signal peptide" evidence="1">
    <location>
        <begin position="1"/>
        <end position="18"/>
    </location>
</feature>
<evidence type="ECO:0000256" key="1">
    <source>
        <dbReference type="SAM" id="SignalP"/>
    </source>
</evidence>
<keyword evidence="3" id="KW-1185">Reference proteome</keyword>
<evidence type="ECO:0000313" key="2">
    <source>
        <dbReference type="EMBL" id="OXA53719.1"/>
    </source>
</evidence>
<name>A0A226E8D1_FOLCA</name>
<proteinExistence type="predicted"/>
<organism evidence="2 3">
    <name type="scientific">Folsomia candida</name>
    <name type="common">Springtail</name>
    <dbReference type="NCBI Taxonomy" id="158441"/>
    <lineage>
        <taxon>Eukaryota</taxon>
        <taxon>Metazoa</taxon>
        <taxon>Ecdysozoa</taxon>
        <taxon>Arthropoda</taxon>
        <taxon>Hexapoda</taxon>
        <taxon>Collembola</taxon>
        <taxon>Entomobryomorpha</taxon>
        <taxon>Isotomoidea</taxon>
        <taxon>Isotomidae</taxon>
        <taxon>Proisotominae</taxon>
        <taxon>Folsomia</taxon>
    </lineage>
</organism>
<feature type="chain" id="PRO_5013302422" evidence="1">
    <location>
        <begin position="19"/>
        <end position="160"/>
    </location>
</feature>
<dbReference type="OrthoDB" id="1740355at2759"/>
<keyword evidence="1" id="KW-0732">Signal</keyword>
<gene>
    <name evidence="2" type="ORF">Fcan01_11545</name>
</gene>
<dbReference type="EMBL" id="LNIX01000005">
    <property type="protein sequence ID" value="OXA53719.1"/>
    <property type="molecule type" value="Genomic_DNA"/>
</dbReference>
<evidence type="ECO:0000313" key="3">
    <source>
        <dbReference type="Proteomes" id="UP000198287"/>
    </source>
</evidence>
<dbReference type="Proteomes" id="UP000198287">
    <property type="component" value="Unassembled WGS sequence"/>
</dbReference>
<protein>
    <submittedName>
        <fullName evidence="2">Uncharacterized protein</fullName>
    </submittedName>
</protein>
<accession>A0A226E8D1</accession>
<dbReference type="AlphaFoldDB" id="A0A226E8D1"/>
<comment type="caution">
    <text evidence="2">The sequence shown here is derived from an EMBL/GenBank/DDBJ whole genome shotgun (WGS) entry which is preliminary data.</text>
</comment>
<reference evidence="2 3" key="1">
    <citation type="submission" date="2015-12" db="EMBL/GenBank/DDBJ databases">
        <title>The genome of Folsomia candida.</title>
        <authorList>
            <person name="Faddeeva A."/>
            <person name="Derks M.F."/>
            <person name="Anvar Y."/>
            <person name="Smit S."/>
            <person name="Van Straalen N."/>
            <person name="Roelofs D."/>
        </authorList>
    </citation>
    <scope>NUCLEOTIDE SEQUENCE [LARGE SCALE GENOMIC DNA]</scope>
    <source>
        <strain evidence="2 3">VU population</strain>
        <tissue evidence="2">Whole body</tissue>
    </source>
</reference>
<sequence>MSSSILYYIALLVAAASSGRIDPILQAAVEKNGETEAIVEFPEVINQISAIDSMCGDAKVDRLITSLKQLNAEMQTPLVTAAASLGLSTEQFWIANTVSVKGLTAEKLSDLAKIAGDFNVRPENKAFLPPMIQTPAADNGKTAQWGVETIRAPEYRSNYN</sequence>